<sequence>MNKFIYLIGIIMLIVVLPRTASAQPALMPKPAKVIMLTGKTQLNAELGVHISKQHQALLTPLVLNSTFAQQFTKLDWRDVKNAQLQISISQRASALPYLGMDESYKIVIADNSIKLSSRNQYGILRGLASLSQLMFSAEKPRELTNLVITDAPTYPWRGLLFDSVRHFLPIEDVKRTLRGLASAKFNVFHWHLTDDQGWRIALNSYPKLHQQASDGLYYSQAQIKDVVAYAAMLGIRVVPEFDVPGHASSIVMAYPELGSGTTLTELERRWGVFKPLLDPSNPKVYKFVDEIVAELAGLFPDPYLHIGGDEIDDTDWQANSKIQAFMREQKLADSHALHAYFNQRVAKILAKYNKKMIGWDEVLHPSLPKNTLVQSWRGHHSLAAITQAGYDGLLSSGFYIDQPQWSSYHYRNHPQQPVKPRVTANAVIGHVDFTLTRLKGSAVTGDITVFESDDDHAGIHAIVNIVGKGAFITDNVTKTADNYQLLIDTWLGPTQLTFNLSNTASISAYVGNTPYAFTSHGADKVSLIQLNQQLIHEQQRVKSGNVLGGEATIWAELITTDNLDSRIWPRLYAIGERFWSPASVIDERDMYNRLDVMNRYAIEKIGLQHQQQFIQRLKQLPISSKDDLDALVTFSQLIEPAHYYTLHHLAFLRDEYHQLAPLDKLVDVLPVESLTLKQFDYAVDDYQQSCDDQQLLLLHSKLLKWQQLLEREQPLFLAVQQWQASYSAILLALKQHDKLTKQHLVKNNNGTIPQVIASINRLKKARLGCGQ</sequence>
<dbReference type="SUPFAM" id="SSF55545">
    <property type="entry name" value="beta-N-acetylhexosaminidase-like domain"/>
    <property type="match status" value="1"/>
</dbReference>
<keyword evidence="3" id="KW-0325">Glycoprotein</keyword>
<dbReference type="InterPro" id="IPR029018">
    <property type="entry name" value="Hex-like_dom2"/>
</dbReference>
<dbReference type="Gene3D" id="3.20.20.80">
    <property type="entry name" value="Glycosidases"/>
    <property type="match status" value="2"/>
</dbReference>
<feature type="domain" description="Glycoside hydrolase family 20 catalytic" evidence="6">
    <location>
        <begin position="538"/>
        <end position="582"/>
    </location>
</feature>
<dbReference type="InterPro" id="IPR029019">
    <property type="entry name" value="HEX_eukaryotic_N"/>
</dbReference>
<accession>A0A0N1EXM2</accession>
<dbReference type="AlphaFoldDB" id="A0A0N1EXM2"/>
<comment type="caution">
    <text evidence="8">The sequence shown here is derived from an EMBL/GenBank/DDBJ whole genome shotgun (WGS) entry which is preliminary data.</text>
</comment>
<proteinExistence type="inferred from homology"/>
<evidence type="ECO:0000259" key="7">
    <source>
        <dbReference type="Pfam" id="PF14845"/>
    </source>
</evidence>
<protein>
    <submittedName>
        <fullName evidence="8">Uncharacterized protein</fullName>
    </submittedName>
</protein>
<dbReference type="GO" id="GO:0004563">
    <property type="term" value="F:beta-N-acetylhexosaminidase activity"/>
    <property type="evidence" value="ECO:0007669"/>
    <property type="project" value="InterPro"/>
</dbReference>
<name>A0A0N1EXM2_9GAMM</name>
<dbReference type="SUPFAM" id="SSF51445">
    <property type="entry name" value="(Trans)glycosidases"/>
    <property type="match status" value="1"/>
</dbReference>
<dbReference type="Pfam" id="PF14845">
    <property type="entry name" value="Glycohydro_20b2"/>
    <property type="match status" value="1"/>
</dbReference>
<dbReference type="PANTHER" id="PTHR22600:SF21">
    <property type="entry name" value="BETA-HEXOSAMINIDASE A"/>
    <property type="match status" value="1"/>
</dbReference>
<dbReference type="GO" id="GO:0005764">
    <property type="term" value="C:lysosome"/>
    <property type="evidence" value="ECO:0007669"/>
    <property type="project" value="TreeGrafter"/>
</dbReference>
<dbReference type="PANTHER" id="PTHR22600">
    <property type="entry name" value="BETA-HEXOSAMINIDASE"/>
    <property type="match status" value="1"/>
</dbReference>
<keyword evidence="4" id="KW-0326">Glycosidase</keyword>
<dbReference type="InterPro" id="IPR017853">
    <property type="entry name" value="GH"/>
</dbReference>
<evidence type="ECO:0000313" key="8">
    <source>
        <dbReference type="EMBL" id="KPH65434.1"/>
    </source>
</evidence>
<dbReference type="PRINTS" id="PR00738">
    <property type="entry name" value="GLHYDRLASE20"/>
</dbReference>
<feature type="domain" description="Beta-hexosaminidase eukaryotic type N-terminal" evidence="7">
    <location>
        <begin position="77"/>
        <end position="134"/>
    </location>
</feature>
<feature type="active site" description="Proton donor" evidence="5">
    <location>
        <position position="311"/>
    </location>
</feature>
<dbReference type="GO" id="GO:0006689">
    <property type="term" value="P:ganglioside catabolic process"/>
    <property type="evidence" value="ECO:0007669"/>
    <property type="project" value="TreeGrafter"/>
</dbReference>
<dbReference type="RefSeq" id="WP_054452274.1">
    <property type="nucleotide sequence ID" value="NZ_LHPH01000001.1"/>
</dbReference>
<gene>
    <name evidence="8" type="ORF">ADS77_00380</name>
</gene>
<keyword evidence="9" id="KW-1185">Reference proteome</keyword>
<dbReference type="EMBL" id="LHPH01000001">
    <property type="protein sequence ID" value="KPH65434.1"/>
    <property type="molecule type" value="Genomic_DNA"/>
</dbReference>
<dbReference type="InterPro" id="IPR015883">
    <property type="entry name" value="Glyco_hydro_20_cat"/>
</dbReference>
<evidence type="ECO:0000256" key="1">
    <source>
        <dbReference type="ARBA" id="ARBA00006285"/>
    </source>
</evidence>
<organism evidence="8 9">
    <name type="scientific">Pseudoalteromonas porphyrae</name>
    <dbReference type="NCBI Taxonomy" id="187330"/>
    <lineage>
        <taxon>Bacteria</taxon>
        <taxon>Pseudomonadati</taxon>
        <taxon>Pseudomonadota</taxon>
        <taxon>Gammaproteobacteria</taxon>
        <taxon>Alteromonadales</taxon>
        <taxon>Pseudoalteromonadaceae</taxon>
        <taxon>Pseudoalteromonas</taxon>
    </lineage>
</organism>
<comment type="similarity">
    <text evidence="1">Belongs to the glycosyl hydrolase 20 family.</text>
</comment>
<keyword evidence="2" id="KW-0378">Hydrolase</keyword>
<dbReference type="Gene3D" id="3.30.379.10">
    <property type="entry name" value="Chitobiase/beta-hexosaminidase domain 2-like"/>
    <property type="match status" value="1"/>
</dbReference>
<evidence type="ECO:0000313" key="9">
    <source>
        <dbReference type="Proteomes" id="UP000037848"/>
    </source>
</evidence>
<evidence type="ECO:0000256" key="4">
    <source>
        <dbReference type="ARBA" id="ARBA00023295"/>
    </source>
</evidence>
<dbReference type="Pfam" id="PF00728">
    <property type="entry name" value="Glyco_hydro_20"/>
    <property type="match status" value="2"/>
</dbReference>
<dbReference type="STRING" id="187330.AMS58_05985"/>
<dbReference type="InterPro" id="IPR025705">
    <property type="entry name" value="Beta_hexosaminidase_sua/sub"/>
</dbReference>
<evidence type="ECO:0000259" key="6">
    <source>
        <dbReference type="Pfam" id="PF00728"/>
    </source>
</evidence>
<dbReference type="OrthoDB" id="9763537at2"/>
<evidence type="ECO:0000256" key="5">
    <source>
        <dbReference type="PIRSR" id="PIRSR625705-1"/>
    </source>
</evidence>
<reference evidence="8 9" key="1">
    <citation type="submission" date="2015-08" db="EMBL/GenBank/DDBJ databases">
        <title>Draft Genome Sequence of Pseudoalteromonas porphyrae UCD-SED14.</title>
        <authorList>
            <person name="Coil D.A."/>
            <person name="Jospin G."/>
            <person name="Lee R.D."/>
            <person name="Eisen J.A."/>
        </authorList>
    </citation>
    <scope>NUCLEOTIDE SEQUENCE [LARGE SCALE GENOMIC DNA]</scope>
    <source>
        <strain evidence="8 9">UCD-SED14</strain>
    </source>
</reference>
<feature type="domain" description="Glycoside hydrolase family 20 catalytic" evidence="6">
    <location>
        <begin position="155"/>
        <end position="415"/>
    </location>
</feature>
<dbReference type="GO" id="GO:0016020">
    <property type="term" value="C:membrane"/>
    <property type="evidence" value="ECO:0007669"/>
    <property type="project" value="TreeGrafter"/>
</dbReference>
<dbReference type="GO" id="GO:0005975">
    <property type="term" value="P:carbohydrate metabolic process"/>
    <property type="evidence" value="ECO:0007669"/>
    <property type="project" value="InterPro"/>
</dbReference>
<dbReference type="PATRIC" id="fig|187330.3.peg.79"/>
<dbReference type="GO" id="GO:0030203">
    <property type="term" value="P:glycosaminoglycan metabolic process"/>
    <property type="evidence" value="ECO:0007669"/>
    <property type="project" value="TreeGrafter"/>
</dbReference>
<dbReference type="Proteomes" id="UP000037848">
    <property type="component" value="Unassembled WGS sequence"/>
</dbReference>
<evidence type="ECO:0000256" key="2">
    <source>
        <dbReference type="ARBA" id="ARBA00022801"/>
    </source>
</evidence>
<evidence type="ECO:0000256" key="3">
    <source>
        <dbReference type="ARBA" id="ARBA00023180"/>
    </source>
</evidence>